<organism evidence="1 2">
    <name type="scientific">Meripilus lineatus</name>
    <dbReference type="NCBI Taxonomy" id="2056292"/>
    <lineage>
        <taxon>Eukaryota</taxon>
        <taxon>Fungi</taxon>
        <taxon>Dikarya</taxon>
        <taxon>Basidiomycota</taxon>
        <taxon>Agaricomycotina</taxon>
        <taxon>Agaricomycetes</taxon>
        <taxon>Polyporales</taxon>
        <taxon>Meripilaceae</taxon>
        <taxon>Meripilus</taxon>
    </lineage>
</organism>
<evidence type="ECO:0000313" key="1">
    <source>
        <dbReference type="EMBL" id="KAJ3478907.1"/>
    </source>
</evidence>
<accession>A0AAD5YFA6</accession>
<dbReference type="EMBL" id="JANAWD010000475">
    <property type="protein sequence ID" value="KAJ3478907.1"/>
    <property type="molecule type" value="Genomic_DNA"/>
</dbReference>
<dbReference type="Proteomes" id="UP001212997">
    <property type="component" value="Unassembled WGS sequence"/>
</dbReference>
<comment type="caution">
    <text evidence="1">The sequence shown here is derived from an EMBL/GenBank/DDBJ whole genome shotgun (WGS) entry which is preliminary data.</text>
</comment>
<protein>
    <submittedName>
        <fullName evidence="1">Uncharacterized protein</fullName>
    </submittedName>
</protein>
<sequence>MLRWLANKVTVAPLHEFRLCCDKLKIESQHLCEVIHRSSASLKKIELSFDTLVYKGDYQDVVMETTWLPSIATCLNLQDLRLEKTFTTETSSCLVSLLPFLPSSICNLALGLWSDGDTRACAADSTEETFPFLRAVDDNLASSRFPKLKYVEIRWGGRWLTDGLEDNIIKLHQRSVFKKALPKIYERGILWCGHCKKDVVYSITEQTLRDSAGAWVATKPRDVPFPRWAREP</sequence>
<gene>
    <name evidence="1" type="ORF">NLI96_g9428</name>
</gene>
<reference evidence="1" key="1">
    <citation type="submission" date="2022-07" db="EMBL/GenBank/DDBJ databases">
        <title>Genome Sequence of Physisporinus lineatus.</title>
        <authorList>
            <person name="Buettner E."/>
        </authorList>
    </citation>
    <scope>NUCLEOTIDE SEQUENCE</scope>
    <source>
        <strain evidence="1">VT162</strain>
    </source>
</reference>
<keyword evidence="2" id="KW-1185">Reference proteome</keyword>
<name>A0AAD5YFA6_9APHY</name>
<proteinExistence type="predicted"/>
<dbReference type="AlphaFoldDB" id="A0AAD5YFA6"/>
<evidence type="ECO:0000313" key="2">
    <source>
        <dbReference type="Proteomes" id="UP001212997"/>
    </source>
</evidence>